<accession>A0ABU6JDL8</accession>
<evidence type="ECO:0000313" key="2">
    <source>
        <dbReference type="Proteomes" id="UP001352263"/>
    </source>
</evidence>
<keyword evidence="2" id="KW-1185">Reference proteome</keyword>
<sequence length="113" mass="12380">MRYAGWRCMSLANEQDEDQVAQVAKGVQETTNLDVEIAYVDQGYTGEAGRSIAGLLRGAPGGRAYRGEAKKGLVLLPRHGWLNAASPGPHASGEWHAIMNAWRKSRLKEACHY</sequence>
<protein>
    <recommendedName>
        <fullName evidence="3">Transposase</fullName>
    </recommendedName>
</protein>
<organism evidence="1 2">
    <name type="scientific">Noviherbaspirillum album</name>
    <dbReference type="NCBI Taxonomy" id="3080276"/>
    <lineage>
        <taxon>Bacteria</taxon>
        <taxon>Pseudomonadati</taxon>
        <taxon>Pseudomonadota</taxon>
        <taxon>Betaproteobacteria</taxon>
        <taxon>Burkholderiales</taxon>
        <taxon>Oxalobacteraceae</taxon>
        <taxon>Noviherbaspirillum</taxon>
    </lineage>
</organism>
<dbReference type="RefSeq" id="WP_326508419.1">
    <property type="nucleotide sequence ID" value="NZ_JAWIIV010000021.1"/>
</dbReference>
<reference evidence="1 2" key="1">
    <citation type="submission" date="2023-10" db="EMBL/GenBank/DDBJ databases">
        <title>Noviherbaspirillum sp. CPCC 100848 genome assembly.</title>
        <authorList>
            <person name="Li X.Y."/>
            <person name="Fang X.M."/>
        </authorList>
    </citation>
    <scope>NUCLEOTIDE SEQUENCE [LARGE SCALE GENOMIC DNA]</scope>
    <source>
        <strain evidence="1 2">CPCC 100848</strain>
    </source>
</reference>
<evidence type="ECO:0000313" key="1">
    <source>
        <dbReference type="EMBL" id="MEC4721732.1"/>
    </source>
</evidence>
<proteinExistence type="predicted"/>
<comment type="caution">
    <text evidence="1">The sequence shown here is derived from an EMBL/GenBank/DDBJ whole genome shotgun (WGS) entry which is preliminary data.</text>
</comment>
<name>A0ABU6JDL8_9BURK</name>
<gene>
    <name evidence="1" type="ORF">RY831_21420</name>
</gene>
<dbReference type="EMBL" id="JAWIIV010000021">
    <property type="protein sequence ID" value="MEC4721732.1"/>
    <property type="molecule type" value="Genomic_DNA"/>
</dbReference>
<dbReference type="Proteomes" id="UP001352263">
    <property type="component" value="Unassembled WGS sequence"/>
</dbReference>
<evidence type="ECO:0008006" key="3">
    <source>
        <dbReference type="Google" id="ProtNLM"/>
    </source>
</evidence>